<organism evidence="2 3">
    <name type="scientific">Gymnopus androsaceus JB14</name>
    <dbReference type="NCBI Taxonomy" id="1447944"/>
    <lineage>
        <taxon>Eukaryota</taxon>
        <taxon>Fungi</taxon>
        <taxon>Dikarya</taxon>
        <taxon>Basidiomycota</taxon>
        <taxon>Agaricomycotina</taxon>
        <taxon>Agaricomycetes</taxon>
        <taxon>Agaricomycetidae</taxon>
        <taxon>Agaricales</taxon>
        <taxon>Marasmiineae</taxon>
        <taxon>Omphalotaceae</taxon>
        <taxon>Gymnopus</taxon>
    </lineage>
</organism>
<name>A0A6A4GRW7_9AGAR</name>
<proteinExistence type="predicted"/>
<sequence length="149" mass="16836">MRGSCVYAGVFVCRACYGHGMWIETIWEMLVGSGCGRRQFHVFLLYDSTLLFVLASLFLMLMLPLSFLPLPQSHFLPYSSYLLRILTNTPPFFTARPPHFLLPHLLALASLPAATASSHLSLPYSSPPTPIRIQIGSVTPQRWKRFRPI</sequence>
<dbReference type="AlphaFoldDB" id="A0A6A4GRW7"/>
<evidence type="ECO:0000313" key="3">
    <source>
        <dbReference type="Proteomes" id="UP000799118"/>
    </source>
</evidence>
<feature type="transmembrane region" description="Helical" evidence="1">
    <location>
        <begin position="50"/>
        <end position="70"/>
    </location>
</feature>
<accession>A0A6A4GRW7</accession>
<evidence type="ECO:0000313" key="2">
    <source>
        <dbReference type="EMBL" id="KAE9387894.1"/>
    </source>
</evidence>
<protein>
    <submittedName>
        <fullName evidence="2">Uncharacterized protein</fullName>
    </submittedName>
</protein>
<evidence type="ECO:0000256" key="1">
    <source>
        <dbReference type="SAM" id="Phobius"/>
    </source>
</evidence>
<keyword evidence="1" id="KW-0812">Transmembrane</keyword>
<dbReference type="Proteomes" id="UP000799118">
    <property type="component" value="Unassembled WGS sequence"/>
</dbReference>
<keyword evidence="3" id="KW-1185">Reference proteome</keyword>
<dbReference type="EMBL" id="ML769773">
    <property type="protein sequence ID" value="KAE9387894.1"/>
    <property type="molecule type" value="Genomic_DNA"/>
</dbReference>
<gene>
    <name evidence="2" type="ORF">BT96DRAFT_454944</name>
</gene>
<keyword evidence="1" id="KW-1133">Transmembrane helix</keyword>
<keyword evidence="1" id="KW-0472">Membrane</keyword>
<reference evidence="2" key="1">
    <citation type="journal article" date="2019" name="Environ. Microbiol.">
        <title>Fungal ecological strategies reflected in gene transcription - a case study of two litter decomposers.</title>
        <authorList>
            <person name="Barbi F."/>
            <person name="Kohler A."/>
            <person name="Barry K."/>
            <person name="Baskaran P."/>
            <person name="Daum C."/>
            <person name="Fauchery L."/>
            <person name="Ihrmark K."/>
            <person name="Kuo A."/>
            <person name="LaButti K."/>
            <person name="Lipzen A."/>
            <person name="Morin E."/>
            <person name="Grigoriev I.V."/>
            <person name="Henrissat B."/>
            <person name="Lindahl B."/>
            <person name="Martin F."/>
        </authorList>
    </citation>
    <scope>NUCLEOTIDE SEQUENCE</scope>
    <source>
        <strain evidence="2">JB14</strain>
    </source>
</reference>